<dbReference type="InterPro" id="IPR010065">
    <property type="entry name" value="AA_ABC_transptr_permease_3TM"/>
</dbReference>
<dbReference type="SUPFAM" id="SSF161098">
    <property type="entry name" value="MetI-like"/>
    <property type="match status" value="1"/>
</dbReference>
<feature type="transmembrane region" description="Helical" evidence="8">
    <location>
        <begin position="55"/>
        <end position="80"/>
    </location>
</feature>
<accession>A0A9X2FLK0</accession>
<dbReference type="AlphaFoldDB" id="A0A9X2FLK0"/>
<evidence type="ECO:0000256" key="4">
    <source>
        <dbReference type="ARBA" id="ARBA00022692"/>
    </source>
</evidence>
<evidence type="ECO:0000256" key="6">
    <source>
        <dbReference type="ARBA" id="ARBA00022989"/>
    </source>
</evidence>
<dbReference type="Pfam" id="PF00528">
    <property type="entry name" value="BPD_transp_1"/>
    <property type="match status" value="1"/>
</dbReference>
<dbReference type="PANTHER" id="PTHR30614:SF0">
    <property type="entry name" value="L-CYSTINE TRANSPORT SYSTEM PERMEASE PROTEIN TCYL"/>
    <property type="match status" value="1"/>
</dbReference>
<keyword evidence="4 8" id="KW-0812">Transmembrane</keyword>
<dbReference type="InterPro" id="IPR035906">
    <property type="entry name" value="MetI-like_sf"/>
</dbReference>
<name>A0A9X2FLK0_9LACO</name>
<evidence type="ECO:0000256" key="2">
    <source>
        <dbReference type="ARBA" id="ARBA00022448"/>
    </source>
</evidence>
<keyword evidence="5" id="KW-0029">Amino-acid transport</keyword>
<comment type="subcellular location">
    <subcellularLocation>
        <location evidence="1 8">Cell membrane</location>
        <topology evidence="1 8">Multi-pass membrane protein</topology>
    </subcellularLocation>
</comment>
<reference evidence="10 11" key="1">
    <citation type="journal article" date="2023" name="Int. J. Syst. Evol. Microbiol.">
        <title>Ligilactobacillus ubinensis sp. nov., a novel species isolated from the wild ferment of a durian fruit (Durio zibethinus).</title>
        <authorList>
            <person name="Heng Y.C."/>
            <person name="Menon N."/>
            <person name="Chen B."/>
            <person name="Loo B.Z.L."/>
            <person name="Wong G.W.J."/>
            <person name="Lim A.C.H."/>
            <person name="Silvaraju S."/>
            <person name="Kittelmann S."/>
        </authorList>
    </citation>
    <scope>NUCLEOTIDE SEQUENCE [LARGE SCALE GENOMIC DNA]</scope>
    <source>
        <strain evidence="10 11">WILCCON 0076</strain>
    </source>
</reference>
<evidence type="ECO:0000256" key="5">
    <source>
        <dbReference type="ARBA" id="ARBA00022970"/>
    </source>
</evidence>
<evidence type="ECO:0000313" key="10">
    <source>
        <dbReference type="EMBL" id="MCP0887585.1"/>
    </source>
</evidence>
<evidence type="ECO:0000256" key="3">
    <source>
        <dbReference type="ARBA" id="ARBA00022475"/>
    </source>
</evidence>
<keyword evidence="3" id="KW-1003">Cell membrane</keyword>
<feature type="domain" description="ABC transmembrane type-1" evidence="9">
    <location>
        <begin position="17"/>
        <end position="214"/>
    </location>
</feature>
<dbReference type="InterPro" id="IPR043429">
    <property type="entry name" value="ArtM/GltK/GlnP/TcyL/YhdX-like"/>
</dbReference>
<dbReference type="NCBIfam" id="TIGR01726">
    <property type="entry name" value="HEQRo_perm_3TM"/>
    <property type="match status" value="1"/>
</dbReference>
<keyword evidence="2 8" id="KW-0813">Transport</keyword>
<keyword evidence="6 8" id="KW-1133">Transmembrane helix</keyword>
<dbReference type="EMBL" id="JAIULA010000020">
    <property type="protein sequence ID" value="MCP0887585.1"/>
    <property type="molecule type" value="Genomic_DNA"/>
</dbReference>
<dbReference type="InterPro" id="IPR000515">
    <property type="entry name" value="MetI-like"/>
</dbReference>
<evidence type="ECO:0000256" key="1">
    <source>
        <dbReference type="ARBA" id="ARBA00004651"/>
    </source>
</evidence>
<dbReference type="Gene3D" id="1.10.3720.10">
    <property type="entry name" value="MetI-like"/>
    <property type="match status" value="1"/>
</dbReference>
<organism evidence="10 11">
    <name type="scientific">Ligilactobacillus ubinensis</name>
    <dbReference type="NCBI Taxonomy" id="2876789"/>
    <lineage>
        <taxon>Bacteria</taxon>
        <taxon>Bacillati</taxon>
        <taxon>Bacillota</taxon>
        <taxon>Bacilli</taxon>
        <taxon>Lactobacillales</taxon>
        <taxon>Lactobacillaceae</taxon>
        <taxon>Ligilactobacillus</taxon>
    </lineage>
</organism>
<sequence length="236" mass="26086">MWNTISTSLPQILEAGFKYTIPLALISFFIGLALALVTALIRLSATKGINIVIKLFFRFYVWLFRSTPLLVQLFIVYFGLPYLKIKGLTPEGIKLDPFMAGVLTFSLNTGAYASETIRAAIESVPSGQWEAAASIGMTRTQTLKRIILPQALRVSVPPLANSFISLVKDTSLAASITIVEMFEVSQQIAAENYEPLLMYSLVAVVYAIFCTILSWLQGKLEKKLNASHVKRGSESR</sequence>
<keyword evidence="7 8" id="KW-0472">Membrane</keyword>
<feature type="transmembrane region" description="Helical" evidence="8">
    <location>
        <begin position="196"/>
        <end position="216"/>
    </location>
</feature>
<comment type="caution">
    <text evidence="10">The sequence shown here is derived from an EMBL/GenBank/DDBJ whole genome shotgun (WGS) entry which is preliminary data.</text>
</comment>
<proteinExistence type="inferred from homology"/>
<dbReference type="PROSITE" id="PS50928">
    <property type="entry name" value="ABC_TM1"/>
    <property type="match status" value="1"/>
</dbReference>
<protein>
    <submittedName>
        <fullName evidence="10">Amino acid ABC transporter permease</fullName>
    </submittedName>
</protein>
<evidence type="ECO:0000313" key="11">
    <source>
        <dbReference type="Proteomes" id="UP001139006"/>
    </source>
</evidence>
<dbReference type="PROSITE" id="PS50890">
    <property type="entry name" value="PUA"/>
    <property type="match status" value="1"/>
</dbReference>
<dbReference type="CDD" id="cd06261">
    <property type="entry name" value="TM_PBP2"/>
    <property type="match status" value="1"/>
</dbReference>
<dbReference type="FunFam" id="1.10.3720.10:FF:000006">
    <property type="entry name" value="Glutamate/aspartate ABC transporter, permease protein GltK"/>
    <property type="match status" value="1"/>
</dbReference>
<dbReference type="RefSeq" id="WP_253361591.1">
    <property type="nucleotide sequence ID" value="NZ_JAIULA010000020.1"/>
</dbReference>
<evidence type="ECO:0000259" key="9">
    <source>
        <dbReference type="PROSITE" id="PS50928"/>
    </source>
</evidence>
<feature type="transmembrane region" description="Helical" evidence="8">
    <location>
        <begin position="20"/>
        <end position="43"/>
    </location>
</feature>
<evidence type="ECO:0000256" key="7">
    <source>
        <dbReference type="ARBA" id="ARBA00023136"/>
    </source>
</evidence>
<dbReference type="GO" id="GO:0043190">
    <property type="term" value="C:ATP-binding cassette (ABC) transporter complex"/>
    <property type="evidence" value="ECO:0007669"/>
    <property type="project" value="InterPro"/>
</dbReference>
<comment type="similarity">
    <text evidence="8">Belongs to the binding-protein-dependent transport system permease family.</text>
</comment>
<dbReference type="PANTHER" id="PTHR30614">
    <property type="entry name" value="MEMBRANE COMPONENT OF AMINO ACID ABC TRANSPORTER"/>
    <property type="match status" value="1"/>
</dbReference>
<gene>
    <name evidence="10" type="ORF">LB941_09600</name>
</gene>
<evidence type="ECO:0000256" key="8">
    <source>
        <dbReference type="RuleBase" id="RU363032"/>
    </source>
</evidence>
<dbReference type="GO" id="GO:0015184">
    <property type="term" value="F:L-cystine transmembrane transporter activity"/>
    <property type="evidence" value="ECO:0007669"/>
    <property type="project" value="TreeGrafter"/>
</dbReference>
<keyword evidence="11" id="KW-1185">Reference proteome</keyword>
<dbReference type="Proteomes" id="UP001139006">
    <property type="component" value="Unassembled WGS sequence"/>
</dbReference>